<sequence>MPKTSANKERSAAKKLGSAGNTSDVRKRKRAGSISDASTHSDSKDSKLEVASAQPSLAPRKRARVSPQPKMPTEGKQRARKTKQDCSEELVDMSEWMSPNSQGNSSSMWRPKNKAREEEIALGPSVYAAVKAERAARRSPTPQSHVDSVDSNASSRRSPKAQKRNAEEDDAAREAEKASVADRIAGRGLFASAKVGPEFTALLSAYGILCPFRMSNGEVYDPVSAWPTTSTTELRSISCASASAGSLVIGQIQKGYEGMPRTHPNPGAWRTWEDEVEKVHVALDDVDELSL</sequence>
<reference evidence="2 3" key="1">
    <citation type="submission" date="2023-09" db="EMBL/GenBank/DDBJ databases">
        <title>Complete-Gapless Cercospora beticola genome.</title>
        <authorList>
            <person name="Wyatt N.A."/>
            <person name="Spanner R.E."/>
            <person name="Bolton M.D."/>
        </authorList>
    </citation>
    <scope>NUCLEOTIDE SEQUENCE [LARGE SCALE GENOMIC DNA]</scope>
    <source>
        <strain evidence="2">Cb09-40</strain>
    </source>
</reference>
<evidence type="ECO:0000313" key="3">
    <source>
        <dbReference type="Proteomes" id="UP001302367"/>
    </source>
</evidence>
<feature type="region of interest" description="Disordered" evidence="1">
    <location>
        <begin position="1"/>
        <end position="178"/>
    </location>
</feature>
<gene>
    <name evidence="2" type="ORF">RHO25_013064</name>
</gene>
<organism evidence="2 3">
    <name type="scientific">Cercospora beticola</name>
    <name type="common">Sugarbeet leaf spot fungus</name>
    <dbReference type="NCBI Taxonomy" id="122368"/>
    <lineage>
        <taxon>Eukaryota</taxon>
        <taxon>Fungi</taxon>
        <taxon>Dikarya</taxon>
        <taxon>Ascomycota</taxon>
        <taxon>Pezizomycotina</taxon>
        <taxon>Dothideomycetes</taxon>
        <taxon>Dothideomycetidae</taxon>
        <taxon>Mycosphaerellales</taxon>
        <taxon>Mycosphaerellaceae</taxon>
        <taxon>Cercospora</taxon>
    </lineage>
</organism>
<proteinExistence type="predicted"/>
<evidence type="ECO:0000256" key="1">
    <source>
        <dbReference type="SAM" id="MobiDB-lite"/>
    </source>
</evidence>
<feature type="compositionally biased region" description="Basic and acidic residues" evidence="1">
    <location>
        <begin position="39"/>
        <end position="48"/>
    </location>
</feature>
<accession>A0ABZ0P942</accession>
<dbReference type="Proteomes" id="UP001302367">
    <property type="component" value="Chromosome 9"/>
</dbReference>
<dbReference type="EMBL" id="CP134192">
    <property type="protein sequence ID" value="WPB08398.1"/>
    <property type="molecule type" value="Genomic_DNA"/>
</dbReference>
<dbReference type="GeneID" id="90644921"/>
<dbReference type="RefSeq" id="XP_065459710.1">
    <property type="nucleotide sequence ID" value="XM_065603638.1"/>
</dbReference>
<feature type="compositionally biased region" description="Polar residues" evidence="1">
    <location>
        <begin position="97"/>
        <end position="108"/>
    </location>
</feature>
<name>A0ABZ0P942_CERBT</name>
<feature type="compositionally biased region" description="Polar residues" evidence="1">
    <location>
        <begin position="140"/>
        <end position="156"/>
    </location>
</feature>
<protein>
    <submittedName>
        <fullName evidence="2">Uncharacterized protein</fullName>
    </submittedName>
</protein>
<keyword evidence="3" id="KW-1185">Reference proteome</keyword>
<evidence type="ECO:0000313" key="2">
    <source>
        <dbReference type="EMBL" id="WPB08398.1"/>
    </source>
</evidence>
<feature type="compositionally biased region" description="Basic and acidic residues" evidence="1">
    <location>
        <begin position="73"/>
        <end position="86"/>
    </location>
</feature>
<feature type="compositionally biased region" description="Basic and acidic residues" evidence="1">
    <location>
        <begin position="1"/>
        <end position="12"/>
    </location>
</feature>